<keyword evidence="4" id="KW-1185">Reference proteome</keyword>
<evidence type="ECO:0000256" key="1">
    <source>
        <dbReference type="ARBA" id="ARBA00022801"/>
    </source>
</evidence>
<dbReference type="AlphaFoldDB" id="A0A6L3W685"/>
<dbReference type="OrthoDB" id="9803863at2"/>
<dbReference type="GO" id="GO:0005975">
    <property type="term" value="P:carbohydrate metabolic process"/>
    <property type="evidence" value="ECO:0007669"/>
    <property type="project" value="InterPro"/>
</dbReference>
<sequence length="159" mass="16840">MEAQRRSLTLLKNDGILPLKPGTRVYTEGIDLDGFPAAGSPADADVAVLHLSAPFEQRNGDFIESFFHAGDLAFPQDEIDRITAIAARTPTVIVIHLGRPAVMPEINAAASAVLAGVRNPSGKLPFDLPSSMAAVRASRPDVPHDTAAPLYGFGHGLTY</sequence>
<dbReference type="RefSeq" id="WP_151537812.1">
    <property type="nucleotide sequence ID" value="NZ_WBMR01000001.1"/>
</dbReference>
<dbReference type="Gene3D" id="3.40.50.1700">
    <property type="entry name" value="Glycoside hydrolase family 3 C-terminal domain"/>
    <property type="match status" value="1"/>
</dbReference>
<reference evidence="3 4" key="1">
    <citation type="submission" date="2019-09" db="EMBL/GenBank/DDBJ databases">
        <title>Actinomadura physcomitrii sp. nov., a novel actinomycete isolated from moss [Physcomitrium sphaericum (Ludw) Fuernr].</title>
        <authorList>
            <person name="Liu C."/>
            <person name="Zhuang X."/>
        </authorList>
    </citation>
    <scope>NUCLEOTIDE SEQUENCE [LARGE SCALE GENOMIC DNA]</scope>
    <source>
        <strain evidence="3 4">CYP1-1B</strain>
    </source>
</reference>
<dbReference type="Pfam" id="PF01915">
    <property type="entry name" value="Glyco_hydro_3_C"/>
    <property type="match status" value="1"/>
</dbReference>
<accession>A0A6L3W685</accession>
<dbReference type="InterPro" id="IPR036881">
    <property type="entry name" value="Glyco_hydro_3_C_sf"/>
</dbReference>
<comment type="caution">
    <text evidence="3">The sequence shown here is derived from an EMBL/GenBank/DDBJ whole genome shotgun (WGS) entry which is preliminary data.</text>
</comment>
<dbReference type="EMBL" id="WBMR01000001">
    <property type="protein sequence ID" value="KAB2390388.1"/>
    <property type="molecule type" value="Genomic_DNA"/>
</dbReference>
<dbReference type="GO" id="GO:0004553">
    <property type="term" value="F:hydrolase activity, hydrolyzing O-glycosyl compounds"/>
    <property type="evidence" value="ECO:0007669"/>
    <property type="project" value="InterPro"/>
</dbReference>
<evidence type="ECO:0000313" key="3">
    <source>
        <dbReference type="EMBL" id="KAB2390388.1"/>
    </source>
</evidence>
<name>A0A6L3W685_9ACTN</name>
<feature type="domain" description="Glycoside hydrolase family 3 C-terminal" evidence="2">
    <location>
        <begin position="40"/>
        <end position="159"/>
    </location>
</feature>
<dbReference type="SUPFAM" id="SSF52279">
    <property type="entry name" value="Beta-D-glucan exohydrolase, C-terminal domain"/>
    <property type="match status" value="1"/>
</dbReference>
<keyword evidence="1" id="KW-0378">Hydrolase</keyword>
<evidence type="ECO:0000313" key="4">
    <source>
        <dbReference type="Proteomes" id="UP000483004"/>
    </source>
</evidence>
<organism evidence="3 4">
    <name type="scientific">Actinomadura montaniterrae</name>
    <dbReference type="NCBI Taxonomy" id="1803903"/>
    <lineage>
        <taxon>Bacteria</taxon>
        <taxon>Bacillati</taxon>
        <taxon>Actinomycetota</taxon>
        <taxon>Actinomycetes</taxon>
        <taxon>Streptosporangiales</taxon>
        <taxon>Thermomonosporaceae</taxon>
        <taxon>Actinomadura</taxon>
    </lineage>
</organism>
<protein>
    <recommendedName>
        <fullName evidence="2">Glycoside hydrolase family 3 C-terminal domain-containing protein</fullName>
    </recommendedName>
</protein>
<dbReference type="Proteomes" id="UP000483004">
    <property type="component" value="Unassembled WGS sequence"/>
</dbReference>
<dbReference type="InterPro" id="IPR002772">
    <property type="entry name" value="Glyco_hydro_3_C"/>
</dbReference>
<gene>
    <name evidence="3" type="ORF">F9B16_00710</name>
</gene>
<evidence type="ECO:0000259" key="2">
    <source>
        <dbReference type="Pfam" id="PF01915"/>
    </source>
</evidence>
<proteinExistence type="predicted"/>